<organism evidence="1 2">
    <name type="scientific">Clostridium senegalense</name>
    <dbReference type="NCBI Taxonomy" id="1465809"/>
    <lineage>
        <taxon>Bacteria</taxon>
        <taxon>Bacillati</taxon>
        <taxon>Bacillota</taxon>
        <taxon>Clostridia</taxon>
        <taxon>Eubacteriales</taxon>
        <taxon>Clostridiaceae</taxon>
        <taxon>Clostridium</taxon>
    </lineage>
</organism>
<accession>A0A6M0H7E0</accession>
<dbReference type="Proteomes" id="UP000481872">
    <property type="component" value="Unassembled WGS sequence"/>
</dbReference>
<proteinExistence type="predicted"/>
<reference evidence="1 2" key="1">
    <citation type="submission" date="2020-02" db="EMBL/GenBank/DDBJ databases">
        <title>Genome assembly of a novel Clostridium senegalense strain.</title>
        <authorList>
            <person name="Gupta T.B."/>
            <person name="Jauregui R."/>
            <person name="Maclean P."/>
            <person name="Nawarathana A."/>
            <person name="Brightwell G."/>
        </authorList>
    </citation>
    <scope>NUCLEOTIDE SEQUENCE [LARGE SCALE GENOMIC DNA]</scope>
    <source>
        <strain evidence="1 2">AGRFS4</strain>
    </source>
</reference>
<name>A0A6M0H7E0_9CLOT</name>
<dbReference type="AlphaFoldDB" id="A0A6M0H7E0"/>
<sequence length="422" mass="49544">MNNNKFDWYVLDNAGKLYPSIMSWRVTTVFRISATLTVDIEPKILQRALNKTINKFPFFKVNLKPGLFWYYFDYVNFFPTIEKETYYPCTGMELKKKGNFPFKILYYNKKISLEFSHCITDGHGALIFMKSLLYEYFSFKNIIKETKEINNYSSNLFFEDSFKKHFNPDIPSPSPLPFAFHFPMELDSKGIYYIVIGSLPLDKVLSICKSKNATVTEFFLAVYFDTILDYIKLLERFDLPFKKSPIILNVPVNLRKIYNSKTLRNFFISITPMIDPRLGEYTFDELLTYIKSYMYINTDKKQINQHISKNVKTELFFLNRAVPLIFKNLFLPIAYSTFAEGHYTSGLSNLGKITIPKELYPYIEKFEAYPPPSEGNKIKLVLLSFKKTLYITFGKVTTDSNIERIFFNKLRKMGIPIKIETN</sequence>
<comment type="caution">
    <text evidence="1">The sequence shown here is derived from an EMBL/GenBank/DDBJ whole genome shotgun (WGS) entry which is preliminary data.</text>
</comment>
<evidence type="ECO:0000313" key="1">
    <source>
        <dbReference type="EMBL" id="NEU05933.1"/>
    </source>
</evidence>
<keyword evidence="2" id="KW-1185">Reference proteome</keyword>
<dbReference type="EMBL" id="JAAGPU010000029">
    <property type="protein sequence ID" value="NEU05933.1"/>
    <property type="molecule type" value="Genomic_DNA"/>
</dbReference>
<evidence type="ECO:0008006" key="3">
    <source>
        <dbReference type="Google" id="ProtNLM"/>
    </source>
</evidence>
<gene>
    <name evidence="1" type="ORF">G3M99_13940</name>
</gene>
<evidence type="ECO:0000313" key="2">
    <source>
        <dbReference type="Proteomes" id="UP000481872"/>
    </source>
</evidence>
<protein>
    <recommendedName>
        <fullName evidence="3">Alcohol acetyltransferase</fullName>
    </recommendedName>
</protein>
<dbReference type="RefSeq" id="WP_199870555.1">
    <property type="nucleotide sequence ID" value="NZ_JAAGPU010000029.1"/>
</dbReference>